<dbReference type="KEGG" id="sapo:SAPIO_CDS2310"/>
<name>A0A084GC79_PSEDA</name>
<dbReference type="OrthoDB" id="5220269at2759"/>
<dbReference type="Proteomes" id="UP000028545">
    <property type="component" value="Unassembled WGS sequence"/>
</dbReference>
<feature type="region of interest" description="Disordered" evidence="1">
    <location>
        <begin position="29"/>
        <end position="51"/>
    </location>
</feature>
<dbReference type="HOGENOM" id="CLU_1435191_0_0_1"/>
<comment type="caution">
    <text evidence="2">The sequence shown here is derived from an EMBL/GenBank/DDBJ whole genome shotgun (WGS) entry which is preliminary data.</text>
</comment>
<dbReference type="AlphaFoldDB" id="A0A084GC79"/>
<evidence type="ECO:0000256" key="1">
    <source>
        <dbReference type="SAM" id="MobiDB-lite"/>
    </source>
</evidence>
<reference evidence="2 3" key="1">
    <citation type="journal article" date="2014" name="Genome Announc.">
        <title>Draft genome sequence of the pathogenic fungus Scedosporium apiospermum.</title>
        <authorList>
            <person name="Vandeputte P."/>
            <person name="Ghamrawi S."/>
            <person name="Rechenmann M."/>
            <person name="Iltis A."/>
            <person name="Giraud S."/>
            <person name="Fleury M."/>
            <person name="Thornton C."/>
            <person name="Delhaes L."/>
            <person name="Meyer W."/>
            <person name="Papon N."/>
            <person name="Bouchara J.P."/>
        </authorList>
    </citation>
    <scope>NUCLEOTIDE SEQUENCE [LARGE SCALE GENOMIC DNA]</scope>
    <source>
        <strain evidence="2 3">IHEM 14462</strain>
    </source>
</reference>
<accession>A0A084GC79</accession>
<evidence type="ECO:0000313" key="2">
    <source>
        <dbReference type="EMBL" id="KEZ44941.1"/>
    </source>
</evidence>
<protein>
    <submittedName>
        <fullName evidence="2">Uncharacterized protein</fullName>
    </submittedName>
</protein>
<keyword evidence="3" id="KW-1185">Reference proteome</keyword>
<proteinExistence type="predicted"/>
<dbReference type="EMBL" id="JOWA01000086">
    <property type="protein sequence ID" value="KEZ44941.1"/>
    <property type="molecule type" value="Genomic_DNA"/>
</dbReference>
<dbReference type="GeneID" id="27721382"/>
<gene>
    <name evidence="2" type="ORF">SAPIO_CDS2310</name>
</gene>
<sequence>MKKQIRSDLIDFGSNPRRRDTLLHGLGQARAHAQGQALVPRSPPRLDPAHAPRLLYPDLRRDGAGILSRDEAAEYVRCRADRLWHAHVFNHGEHHFRLDVYGLSIDPSASDEERAARCVGHQKKEVAVRLATGRTDIYVPRYWDEDEWHWGRTGFLRGVIVVAEPDDEKWNDGDGGCCRFGGIGPAPEP</sequence>
<dbReference type="RefSeq" id="XP_016644740.1">
    <property type="nucleotide sequence ID" value="XM_016785364.1"/>
</dbReference>
<evidence type="ECO:0000313" key="3">
    <source>
        <dbReference type="Proteomes" id="UP000028545"/>
    </source>
</evidence>
<organism evidence="2 3">
    <name type="scientific">Pseudallescheria apiosperma</name>
    <name type="common">Scedosporium apiospermum</name>
    <dbReference type="NCBI Taxonomy" id="563466"/>
    <lineage>
        <taxon>Eukaryota</taxon>
        <taxon>Fungi</taxon>
        <taxon>Dikarya</taxon>
        <taxon>Ascomycota</taxon>
        <taxon>Pezizomycotina</taxon>
        <taxon>Sordariomycetes</taxon>
        <taxon>Hypocreomycetidae</taxon>
        <taxon>Microascales</taxon>
        <taxon>Microascaceae</taxon>
        <taxon>Scedosporium</taxon>
    </lineage>
</organism>
<dbReference type="VEuPathDB" id="FungiDB:SAPIO_CDS2310"/>